<proteinExistence type="predicted"/>
<evidence type="ECO:0008006" key="3">
    <source>
        <dbReference type="Google" id="ProtNLM"/>
    </source>
</evidence>
<organism evidence="1 2">
    <name type="scientific">Solea senegalensis</name>
    <name type="common">Senegalese sole</name>
    <dbReference type="NCBI Taxonomy" id="28829"/>
    <lineage>
        <taxon>Eukaryota</taxon>
        <taxon>Metazoa</taxon>
        <taxon>Chordata</taxon>
        <taxon>Craniata</taxon>
        <taxon>Vertebrata</taxon>
        <taxon>Euteleostomi</taxon>
        <taxon>Actinopterygii</taxon>
        <taxon>Neopterygii</taxon>
        <taxon>Teleostei</taxon>
        <taxon>Neoteleostei</taxon>
        <taxon>Acanthomorphata</taxon>
        <taxon>Carangaria</taxon>
        <taxon>Pleuronectiformes</taxon>
        <taxon>Pleuronectoidei</taxon>
        <taxon>Soleidae</taxon>
        <taxon>Solea</taxon>
    </lineage>
</organism>
<sequence length="89" mass="9735">MGPGSLISTSVRVSCLSLTLNTLWLQCSRLTHSTVSVMSSRRRSSASPGEFLCSPEMSSHVGRVRQVNSLTCSSSSCRHNFKPQDFENV</sequence>
<dbReference type="EMBL" id="JAGKHQ010000983">
    <property type="protein sequence ID" value="KAG7462317.1"/>
    <property type="molecule type" value="Genomic_DNA"/>
</dbReference>
<evidence type="ECO:0000313" key="1">
    <source>
        <dbReference type="EMBL" id="KAG7462317.1"/>
    </source>
</evidence>
<reference evidence="1 2" key="1">
    <citation type="journal article" date="2021" name="Sci. Rep.">
        <title>Chromosome anchoring in Senegalese sole (Solea senegalensis) reveals sex-associated markers and genome rearrangements in flatfish.</title>
        <authorList>
            <person name="Guerrero-Cozar I."/>
            <person name="Gomez-Garrido J."/>
            <person name="Berbel C."/>
            <person name="Martinez-Blanch J.F."/>
            <person name="Alioto T."/>
            <person name="Claros M.G."/>
            <person name="Gagnaire P.A."/>
            <person name="Manchado M."/>
        </authorList>
    </citation>
    <scope>NUCLEOTIDE SEQUENCE [LARGE SCALE GENOMIC DNA]</scope>
    <source>
        <strain evidence="1">Sse05_10M</strain>
    </source>
</reference>
<protein>
    <recommendedName>
        <fullName evidence="3">Secreted protein</fullName>
    </recommendedName>
</protein>
<dbReference type="Proteomes" id="UP000693946">
    <property type="component" value="Unassembled WGS sequence"/>
</dbReference>
<keyword evidence="2" id="KW-1185">Reference proteome</keyword>
<accession>A0AAV6PGR8</accession>
<evidence type="ECO:0000313" key="2">
    <source>
        <dbReference type="Proteomes" id="UP000693946"/>
    </source>
</evidence>
<dbReference type="AlphaFoldDB" id="A0AAV6PGR8"/>
<name>A0AAV6PGR8_SOLSE</name>
<comment type="caution">
    <text evidence="1">The sequence shown here is derived from an EMBL/GenBank/DDBJ whole genome shotgun (WGS) entry which is preliminary data.</text>
</comment>
<gene>
    <name evidence="1" type="ORF">JOB18_019690</name>
</gene>